<dbReference type="InterPro" id="IPR006657">
    <property type="entry name" value="MoPterin_dinucl-bd_dom"/>
</dbReference>
<evidence type="ECO:0000256" key="2">
    <source>
        <dbReference type="ARBA" id="ARBA00010312"/>
    </source>
</evidence>
<dbReference type="PANTHER" id="PTHR43742">
    <property type="entry name" value="TRIMETHYLAMINE-N-OXIDE REDUCTASE"/>
    <property type="match status" value="1"/>
</dbReference>
<dbReference type="Pfam" id="PF01568">
    <property type="entry name" value="Molydop_binding"/>
    <property type="match status" value="1"/>
</dbReference>
<dbReference type="CDD" id="cd02781">
    <property type="entry name" value="MopB_CT_Acetylene-hydratase"/>
    <property type="match status" value="1"/>
</dbReference>
<keyword evidence="4" id="KW-0479">Metal-binding</keyword>
<dbReference type="SUPFAM" id="SSF50692">
    <property type="entry name" value="ADC-like"/>
    <property type="match status" value="1"/>
</dbReference>
<dbReference type="GO" id="GO:0043546">
    <property type="term" value="F:molybdopterin cofactor binding"/>
    <property type="evidence" value="ECO:0007669"/>
    <property type="project" value="InterPro"/>
</dbReference>
<dbReference type="SUPFAM" id="SSF53706">
    <property type="entry name" value="Formate dehydrogenase/DMSO reductase, domains 1-3"/>
    <property type="match status" value="1"/>
</dbReference>
<dbReference type="GO" id="GO:0016491">
    <property type="term" value="F:oxidoreductase activity"/>
    <property type="evidence" value="ECO:0007669"/>
    <property type="project" value="UniProtKB-KW"/>
</dbReference>
<dbReference type="GO" id="GO:0018818">
    <property type="term" value="F:acetylene hydratase activity"/>
    <property type="evidence" value="ECO:0007669"/>
    <property type="project" value="InterPro"/>
</dbReference>
<evidence type="ECO:0000256" key="7">
    <source>
        <dbReference type="ARBA" id="ARBA00023014"/>
    </source>
</evidence>
<dbReference type="eggNOG" id="COG0243">
    <property type="taxonomic scope" value="Bacteria"/>
</dbReference>
<evidence type="ECO:0000256" key="1">
    <source>
        <dbReference type="ARBA" id="ARBA00001942"/>
    </source>
</evidence>
<evidence type="ECO:0000313" key="10">
    <source>
        <dbReference type="Proteomes" id="UP000016587"/>
    </source>
</evidence>
<dbReference type="Proteomes" id="UP000016587">
    <property type="component" value="Chromosome"/>
</dbReference>
<dbReference type="Gene3D" id="2.40.40.20">
    <property type="match status" value="1"/>
</dbReference>
<dbReference type="PROSITE" id="PS51669">
    <property type="entry name" value="4FE4S_MOW_BIS_MGD"/>
    <property type="match status" value="1"/>
</dbReference>
<organism evidence="9 10">
    <name type="scientific">Megalodesulfovibrio gigas (strain ATCC 19364 / DSM 1382 / NCIMB 9332 / VKM B-1759)</name>
    <name type="common">Desulfovibrio gigas</name>
    <dbReference type="NCBI Taxonomy" id="1121448"/>
    <lineage>
        <taxon>Bacteria</taxon>
        <taxon>Pseudomonadati</taxon>
        <taxon>Thermodesulfobacteriota</taxon>
        <taxon>Desulfovibrionia</taxon>
        <taxon>Desulfovibrionales</taxon>
        <taxon>Desulfovibrionaceae</taxon>
        <taxon>Megalodesulfovibrio</taxon>
    </lineage>
</organism>
<dbReference type="PANTHER" id="PTHR43742:SF6">
    <property type="entry name" value="OXIDOREDUCTASE YYAE-RELATED"/>
    <property type="match status" value="1"/>
</dbReference>
<protein>
    <submittedName>
        <fullName evidence="9">Putative Nitrate reductase</fullName>
    </submittedName>
</protein>
<dbReference type="Pfam" id="PF00384">
    <property type="entry name" value="Molybdopterin"/>
    <property type="match status" value="1"/>
</dbReference>
<keyword evidence="7" id="KW-0411">Iron-sulfur</keyword>
<evidence type="ECO:0000259" key="8">
    <source>
        <dbReference type="PROSITE" id="PS51669"/>
    </source>
</evidence>
<dbReference type="Gene3D" id="3.40.228.10">
    <property type="entry name" value="Dimethylsulfoxide Reductase, domain 2"/>
    <property type="match status" value="1"/>
</dbReference>
<dbReference type="SMART" id="SM00926">
    <property type="entry name" value="Molybdop_Fe4S4"/>
    <property type="match status" value="1"/>
</dbReference>
<dbReference type="PROSITE" id="PS00932">
    <property type="entry name" value="MOLYBDOPTERIN_PROK_3"/>
    <property type="match status" value="1"/>
</dbReference>
<dbReference type="InterPro" id="IPR006656">
    <property type="entry name" value="Mopterin_OxRdtase"/>
</dbReference>
<sequence length="705" mass="77820">MPAEIVRSAICRNCHGGCAVHLHLEDGRLRRVVPRKGSPFNCGRMCVKGVATPELVHHPDRLRSPLKRVGPRGSGQFEPVSWDEALDAVAGRLRRLREVHGPEALAIAQGTGRYYYLHVLRFANTFGTPNWFEPGLANCFIPRITAANLTYGGFVTGDYYGDTPPQTILFWGHNPLVSGPDGELSFPVAQALDRGAFGIAIDPRRSETARRCALWLPLRPGTDAALALAMCREIIESNLYDVAFVDRWTHGFEALRQRVAPCTLAWAEQVCGVPAADIRAAAHRYATATPGILDWGVAMEQTPHSLQTVRAIACLRGLTGNLDVPGGDILGMRLARPYPVRKQDLPDGMLEKRLGAREFKLLGGFHAFMPSAHIPAVVKAMEQGDPYPVRGMFMVGTNPLTTIANPRRLRQAMLGLDCIVAIELFMTPSAALADYVLPGAMWPEIDQVVELPFVAGNALFAQKKCMEVAGCRQVERILIDLARRLDLPGAEEALEALFDQQLAPTGLDFEALAGQFVHHPPFVYHKYQEKGFRTRSRKVEFVSGVLDRLGYDPLPAAAEPPESPVSRPDLVAEFPYLLITGARRREFFCSEHRQAPSLRRRRPDPLAELHPEAAAREGIADGDWIVVRSPRGEARFKARVTADIRPDVISVDHGWWFPERQEPGEGRGGVFESNANCLTSDAPPYDPAFGSYQLRGLLCAVRREA</sequence>
<dbReference type="InterPro" id="IPR006655">
    <property type="entry name" value="Mopterin_OxRdtase_prok_CS"/>
</dbReference>
<dbReference type="InterPro" id="IPR009010">
    <property type="entry name" value="Asp_de-COase-like_dom_sf"/>
</dbReference>
<dbReference type="OrthoDB" id="9810782at2"/>
<keyword evidence="5" id="KW-0560">Oxidoreductase</keyword>
<dbReference type="EMBL" id="CP006585">
    <property type="protein sequence ID" value="AGW13051.1"/>
    <property type="molecule type" value="Genomic_DNA"/>
</dbReference>
<dbReference type="PATRIC" id="fig|1121448.10.peg.1187"/>
<gene>
    <name evidence="9" type="ORF">DGI_1195</name>
</gene>
<dbReference type="InterPro" id="IPR006963">
    <property type="entry name" value="Mopterin_OxRdtase_4Fe-4S_dom"/>
</dbReference>
<reference evidence="9 10" key="1">
    <citation type="journal article" date="2013" name="J. Bacteriol.">
        <title>Roles of HynAB and Ech, the only two hydrogenases found in the model sulfate reducer Desulfovibrio gigas.</title>
        <authorList>
            <person name="Morais-Silva F.O."/>
            <person name="Santos C.I."/>
            <person name="Rodrigues R."/>
            <person name="Pereira I.A."/>
            <person name="Rodrigues-Pousada C."/>
        </authorList>
    </citation>
    <scope>NUCLEOTIDE SEQUENCE [LARGE SCALE GENOMIC DNA]</scope>
    <source>
        <strain evidence="10">ATCC 19364 / DSM 1382 / NCIMB 9332 / VKM B-1759</strain>
    </source>
</reference>
<reference evidence="10" key="2">
    <citation type="submission" date="2013-07" db="EMBL/GenBank/DDBJ databases">
        <authorList>
            <person name="Morais-Silva F.O."/>
            <person name="Rezende A.M."/>
            <person name="Pimentel C."/>
            <person name="Resende D.M."/>
            <person name="Santos C.I."/>
            <person name="Clemente C."/>
            <person name="de Oliveira L.M."/>
            <person name="da Silva S.M."/>
            <person name="Costa D.A."/>
            <person name="Varela-Raposo A."/>
            <person name="Horacio E.C.A."/>
            <person name="Matos M."/>
            <person name="Flores O."/>
            <person name="Ruiz J.C."/>
            <person name="Rodrigues-Pousada C."/>
        </authorList>
    </citation>
    <scope>NUCLEOTIDE SEQUENCE [LARGE SCALE GENOMIC DNA]</scope>
    <source>
        <strain evidence="10">ATCC 19364 / DSM 1382 / NCIMB 9332 / VKM B-1759</strain>
    </source>
</reference>
<dbReference type="HOGENOM" id="CLU_000422_13_3_7"/>
<keyword evidence="10" id="KW-1185">Reference proteome</keyword>
<evidence type="ECO:0000256" key="4">
    <source>
        <dbReference type="ARBA" id="ARBA00022723"/>
    </source>
</evidence>
<comment type="similarity">
    <text evidence="2">Belongs to the prokaryotic molybdopterin-containing oxidoreductase family.</text>
</comment>
<keyword evidence="6" id="KW-0408">Iron</keyword>
<evidence type="ECO:0000313" key="9">
    <source>
        <dbReference type="EMBL" id="AGW13051.1"/>
    </source>
</evidence>
<keyword evidence="3" id="KW-0500">Molybdenum</keyword>
<dbReference type="STRING" id="1121448.DGI_1195"/>
<feature type="domain" description="4Fe-4S Mo/W bis-MGD-type" evidence="8">
    <location>
        <begin position="4"/>
        <end position="60"/>
    </location>
</feature>
<dbReference type="Gene3D" id="2.20.25.90">
    <property type="entry name" value="ADC-like domains"/>
    <property type="match status" value="1"/>
</dbReference>
<dbReference type="GO" id="GO:0051536">
    <property type="term" value="F:iron-sulfur cluster binding"/>
    <property type="evidence" value="ECO:0007669"/>
    <property type="project" value="UniProtKB-KW"/>
</dbReference>
<name>T2GAC2_MEGG1</name>
<evidence type="ECO:0000256" key="6">
    <source>
        <dbReference type="ARBA" id="ARBA00023004"/>
    </source>
</evidence>
<dbReference type="InterPro" id="IPR050612">
    <property type="entry name" value="Prok_Mopterin_Oxidored"/>
</dbReference>
<dbReference type="GO" id="GO:0046872">
    <property type="term" value="F:metal ion binding"/>
    <property type="evidence" value="ECO:0007669"/>
    <property type="project" value="UniProtKB-KW"/>
</dbReference>
<proteinExistence type="inferred from homology"/>
<dbReference type="Gene3D" id="3.40.50.740">
    <property type="match status" value="1"/>
</dbReference>
<comment type="cofactor">
    <cofactor evidence="1">
        <name>Mo-bis(molybdopterin guanine dinucleotide)</name>
        <dbReference type="ChEBI" id="CHEBI:60539"/>
    </cofactor>
</comment>
<evidence type="ECO:0000256" key="5">
    <source>
        <dbReference type="ARBA" id="ARBA00023002"/>
    </source>
</evidence>
<dbReference type="AlphaFoldDB" id="T2GAC2"/>
<dbReference type="Pfam" id="PF04879">
    <property type="entry name" value="Molybdop_Fe4S4"/>
    <property type="match status" value="1"/>
</dbReference>
<dbReference type="KEGG" id="dgg:DGI_1195"/>
<dbReference type="InterPro" id="IPR037949">
    <property type="entry name" value="MopB_CT_Acetylene-hydratase"/>
</dbReference>
<evidence type="ECO:0000256" key="3">
    <source>
        <dbReference type="ARBA" id="ARBA00022505"/>
    </source>
</evidence>
<accession>T2GAC2</accession>